<dbReference type="AlphaFoldDB" id="A0A9B0TBC3"/>
<dbReference type="InterPro" id="IPR040735">
    <property type="entry name" value="DUF5583"/>
</dbReference>
<reference evidence="3" key="1">
    <citation type="submission" date="2025-08" db="UniProtKB">
        <authorList>
            <consortium name="RefSeq"/>
        </authorList>
    </citation>
    <scope>IDENTIFICATION</scope>
    <source>
        <tissue evidence="3">Spleen</tissue>
    </source>
</reference>
<evidence type="ECO:0000313" key="2">
    <source>
        <dbReference type="Proteomes" id="UP000504623"/>
    </source>
</evidence>
<evidence type="ECO:0000256" key="1">
    <source>
        <dbReference type="SAM" id="MobiDB-lite"/>
    </source>
</evidence>
<name>A0A9B0TBC3_CHRAS</name>
<gene>
    <name evidence="3" type="primary">LOC102819461</name>
</gene>
<accession>A0A9B0TBC3</accession>
<sequence length="31" mass="3360">MGSWLPQKQGADQSRRSPTSAATKAIDTNKQ</sequence>
<proteinExistence type="predicted"/>
<dbReference type="RefSeq" id="XP_006839523.1">
    <property type="nucleotide sequence ID" value="XM_006839460.1"/>
</dbReference>
<evidence type="ECO:0000313" key="3">
    <source>
        <dbReference type="RefSeq" id="XP_006839523.1"/>
    </source>
</evidence>
<feature type="region of interest" description="Disordered" evidence="1">
    <location>
        <begin position="1"/>
        <end position="31"/>
    </location>
</feature>
<dbReference type="OrthoDB" id="9837512at2759"/>
<protein>
    <submittedName>
        <fullName evidence="3">Uncharacterized protein C2orf91 homolog</fullName>
    </submittedName>
</protein>
<dbReference type="CTD" id="400950"/>
<keyword evidence="2" id="KW-1185">Reference proteome</keyword>
<dbReference type="GeneID" id="102819461"/>
<feature type="compositionally biased region" description="Polar residues" evidence="1">
    <location>
        <begin position="10"/>
        <end position="31"/>
    </location>
</feature>
<dbReference type="Pfam" id="PF17821">
    <property type="entry name" value="DUF5583"/>
    <property type="match status" value="1"/>
</dbReference>
<dbReference type="Proteomes" id="UP000504623">
    <property type="component" value="Unplaced"/>
</dbReference>
<organism evidence="2 3">
    <name type="scientific">Chrysochloris asiatica</name>
    <name type="common">Cape golden mole</name>
    <dbReference type="NCBI Taxonomy" id="185453"/>
    <lineage>
        <taxon>Eukaryota</taxon>
        <taxon>Metazoa</taxon>
        <taxon>Chordata</taxon>
        <taxon>Craniata</taxon>
        <taxon>Vertebrata</taxon>
        <taxon>Euteleostomi</taxon>
        <taxon>Mammalia</taxon>
        <taxon>Eutheria</taxon>
        <taxon>Afrotheria</taxon>
        <taxon>Chrysochloridae</taxon>
        <taxon>Chrysochlorinae</taxon>
        <taxon>Chrysochloris</taxon>
    </lineage>
</organism>